<evidence type="ECO:0000313" key="1">
    <source>
        <dbReference type="Proteomes" id="UP000695022"/>
    </source>
</evidence>
<evidence type="ECO:0000313" key="2">
    <source>
        <dbReference type="RefSeq" id="XP_014677009.1"/>
    </source>
</evidence>
<name>A0ABM1EXT8_PRICU</name>
<dbReference type="Proteomes" id="UP000695022">
    <property type="component" value="Unplaced"/>
</dbReference>
<reference evidence="2" key="1">
    <citation type="submission" date="2025-08" db="UniProtKB">
        <authorList>
            <consortium name="RefSeq"/>
        </authorList>
    </citation>
    <scope>IDENTIFICATION</scope>
</reference>
<proteinExistence type="predicted"/>
<protein>
    <submittedName>
        <fullName evidence="2">Uncharacterized protein LOC106816881</fullName>
    </submittedName>
</protein>
<gene>
    <name evidence="2" type="primary">LOC106816881</name>
</gene>
<sequence length="176" mass="19527">MKSLTFTCIQVFMSTANVGANEETHENLHVQFVWGEAPQRTPLSQILLPLSTTSPRLELSIATAERSILEPFYDDGSCDDCVLMKSLRFTCMQVFMSTTNVGANGETQENLHVQLVWGEAPQCTPLSQILLPLSTTSPRLELSIATAERSILEPFYDDGLCDDCVLMKSLTFTCIQ</sequence>
<organism evidence="1 2">
    <name type="scientific">Priapulus caudatus</name>
    <name type="common">Priapulid worm</name>
    <dbReference type="NCBI Taxonomy" id="37621"/>
    <lineage>
        <taxon>Eukaryota</taxon>
        <taxon>Metazoa</taxon>
        <taxon>Ecdysozoa</taxon>
        <taxon>Scalidophora</taxon>
        <taxon>Priapulida</taxon>
        <taxon>Priapulimorpha</taxon>
        <taxon>Priapulimorphida</taxon>
        <taxon>Priapulidae</taxon>
        <taxon>Priapulus</taxon>
    </lineage>
</organism>
<keyword evidence="1" id="KW-1185">Reference proteome</keyword>
<dbReference type="GeneID" id="106816881"/>
<dbReference type="RefSeq" id="XP_014677009.1">
    <property type="nucleotide sequence ID" value="XM_014821523.1"/>
</dbReference>
<accession>A0ABM1EXT8</accession>
<feature type="non-terminal residue" evidence="2">
    <location>
        <position position="176"/>
    </location>
</feature>